<dbReference type="Proteomes" id="UP000236290">
    <property type="component" value="Unassembled WGS sequence"/>
</dbReference>
<reference evidence="2 3" key="1">
    <citation type="submission" date="2017-02" db="EMBL/GenBank/DDBJ databases">
        <title>Genomes of Trichoderma spp. with biocontrol activity.</title>
        <authorList>
            <person name="Gardiner D."/>
            <person name="Kazan K."/>
            <person name="Vos C."/>
            <person name="Harvey P."/>
        </authorList>
    </citation>
    <scope>NUCLEOTIDE SEQUENCE [LARGE SCALE GENOMIC DNA]</scope>
    <source>
        <strain evidence="2 3">Tr1</strain>
    </source>
</reference>
<dbReference type="EMBL" id="MTYI01000201">
    <property type="protein sequence ID" value="PNP49243.1"/>
    <property type="molecule type" value="Genomic_DNA"/>
</dbReference>
<gene>
    <name evidence="2" type="ORF">THARTR1_10045</name>
</gene>
<proteinExistence type="predicted"/>
<name>A0A2K0TUM6_TRIHA</name>
<accession>A0A2K0TUM6</accession>
<dbReference type="AlphaFoldDB" id="A0A2K0TUM6"/>
<evidence type="ECO:0000313" key="2">
    <source>
        <dbReference type="EMBL" id="PNP49243.1"/>
    </source>
</evidence>
<comment type="caution">
    <text evidence="2">The sequence shown here is derived from an EMBL/GenBank/DDBJ whole genome shotgun (WGS) entry which is preliminary data.</text>
</comment>
<sequence length="242" mass="27629">MKDQAHKRVQLNPSNDALKVHKHLSDNSSKFKKIREIFGEGSKYHPNQLVAKRFLPPRGFCQKEAMYRLACKISDLQHLYNIGDLAMDPFDFIRWRIIKKVGSLLANPWDNPKSFIRTVVYKLADDSEHTGTKTYQDSVMRYAVLLSAAKRNHLGNYGHKGKNRKKTLQQTILPYTAAAPRPRVKISRDDIVDSRPEASPAVARPVQRRARLAAGPPIYAGVNAYRAGQKQQQRSQQCPKRK</sequence>
<feature type="compositionally biased region" description="Low complexity" evidence="1">
    <location>
        <begin position="229"/>
        <end position="242"/>
    </location>
</feature>
<dbReference type="OrthoDB" id="5041951at2759"/>
<evidence type="ECO:0000256" key="1">
    <source>
        <dbReference type="SAM" id="MobiDB-lite"/>
    </source>
</evidence>
<feature type="region of interest" description="Disordered" evidence="1">
    <location>
        <begin position="223"/>
        <end position="242"/>
    </location>
</feature>
<protein>
    <submittedName>
        <fullName evidence="2">Uncharacterized protein</fullName>
    </submittedName>
</protein>
<evidence type="ECO:0000313" key="3">
    <source>
        <dbReference type="Proteomes" id="UP000236290"/>
    </source>
</evidence>
<organism evidence="2 3">
    <name type="scientific">Trichoderma harzianum</name>
    <name type="common">Hypocrea lixii</name>
    <dbReference type="NCBI Taxonomy" id="5544"/>
    <lineage>
        <taxon>Eukaryota</taxon>
        <taxon>Fungi</taxon>
        <taxon>Dikarya</taxon>
        <taxon>Ascomycota</taxon>
        <taxon>Pezizomycotina</taxon>
        <taxon>Sordariomycetes</taxon>
        <taxon>Hypocreomycetidae</taxon>
        <taxon>Hypocreales</taxon>
        <taxon>Hypocreaceae</taxon>
        <taxon>Trichoderma</taxon>
    </lineage>
</organism>